<evidence type="ECO:0000256" key="8">
    <source>
        <dbReference type="SAM" id="Phobius"/>
    </source>
</evidence>
<feature type="active site" description="Nucleophile" evidence="7">
    <location>
        <position position="429"/>
    </location>
</feature>
<keyword evidence="4 10" id="KW-0378">Hydrolase</keyword>
<dbReference type="eggNOG" id="COG0616">
    <property type="taxonomic scope" value="Bacteria"/>
</dbReference>
<feature type="active site" description="Proton donor/acceptor" evidence="7">
    <location>
        <position position="227"/>
    </location>
</feature>
<dbReference type="AlphaFoldDB" id="D1NYH6"/>
<dbReference type="SUPFAM" id="SSF52096">
    <property type="entry name" value="ClpP/crotonase"/>
    <property type="match status" value="2"/>
</dbReference>
<dbReference type="Proteomes" id="UP000005512">
    <property type="component" value="Unassembled WGS sequence"/>
</dbReference>
<dbReference type="GO" id="GO:0008236">
    <property type="term" value="F:serine-type peptidase activity"/>
    <property type="evidence" value="ECO:0007669"/>
    <property type="project" value="UniProtKB-KW"/>
</dbReference>
<dbReference type="InterPro" id="IPR047272">
    <property type="entry name" value="S49_SppA_C"/>
</dbReference>
<evidence type="ECO:0000256" key="3">
    <source>
        <dbReference type="ARBA" id="ARBA00022670"/>
    </source>
</evidence>
<name>D1NYH6_9GAMM</name>
<reference evidence="10" key="1">
    <citation type="submission" date="2009-12" db="EMBL/GenBank/DDBJ databases">
        <authorList>
            <person name="Weinstock G."/>
            <person name="Sodergren E."/>
            <person name="Clifton S."/>
            <person name="Fulton L."/>
            <person name="Fulton B."/>
            <person name="Courtney L."/>
            <person name="Fronick C."/>
            <person name="Harrison M."/>
            <person name="Strong C."/>
            <person name="Farmer C."/>
            <person name="Delahaunty K."/>
            <person name="Markovic C."/>
            <person name="Hall O."/>
            <person name="Minx P."/>
            <person name="Tomlinson C."/>
            <person name="Mitreva M."/>
            <person name="Nelson J."/>
            <person name="Hou S."/>
            <person name="Wollam A."/>
            <person name="Pepin K.H."/>
            <person name="Johnson M."/>
            <person name="Bhonagiri V."/>
            <person name="Nash W.E."/>
            <person name="Warren W."/>
            <person name="Chinwalla A."/>
            <person name="Mardis E.R."/>
            <person name="Wilson R.K."/>
        </authorList>
    </citation>
    <scope>NUCLEOTIDE SEQUENCE [LARGE SCALE GENOMIC DNA]</scope>
    <source>
        <strain evidence="10">DSM 4541</strain>
    </source>
</reference>
<organism evidence="10 11">
    <name type="scientific">Providencia rustigianii DSM 4541</name>
    <dbReference type="NCBI Taxonomy" id="500637"/>
    <lineage>
        <taxon>Bacteria</taxon>
        <taxon>Pseudomonadati</taxon>
        <taxon>Pseudomonadota</taxon>
        <taxon>Gammaproteobacteria</taxon>
        <taxon>Enterobacterales</taxon>
        <taxon>Morganellaceae</taxon>
        <taxon>Providencia</taxon>
    </lineage>
</organism>
<keyword evidence="8" id="KW-0812">Transmembrane</keyword>
<dbReference type="InterPro" id="IPR004634">
    <property type="entry name" value="Pept_S49_pIV"/>
</dbReference>
<keyword evidence="5" id="KW-0720">Serine protease</keyword>
<dbReference type="CDD" id="cd07023">
    <property type="entry name" value="S49_Sppa_N_C"/>
    <property type="match status" value="1"/>
</dbReference>
<keyword evidence="11" id="KW-1185">Reference proteome</keyword>
<protein>
    <submittedName>
        <fullName evidence="10">Signal peptide peptidase SppA, 67K type</fullName>
        <ecNumber evidence="10">3.4.-.-</ecNumber>
    </submittedName>
</protein>
<dbReference type="InterPro" id="IPR047217">
    <property type="entry name" value="S49_SppA_67K_type_N"/>
</dbReference>
<dbReference type="HOGENOM" id="CLU_008856_1_1_6"/>
<proteinExistence type="inferred from homology"/>
<comment type="caution">
    <text evidence="10">The sequence shown here is derived from an EMBL/GenBank/DDBJ whole genome shotgun (WGS) entry which is preliminary data.</text>
</comment>
<dbReference type="EC" id="3.4.-.-" evidence="10"/>
<evidence type="ECO:0000256" key="2">
    <source>
        <dbReference type="ARBA" id="ARBA00008683"/>
    </source>
</evidence>
<keyword evidence="6 8" id="KW-0472">Membrane</keyword>
<dbReference type="PANTHER" id="PTHR33209:SF1">
    <property type="entry name" value="PEPTIDASE S49 DOMAIN-CONTAINING PROTEIN"/>
    <property type="match status" value="1"/>
</dbReference>
<evidence type="ECO:0000313" key="10">
    <source>
        <dbReference type="EMBL" id="EFB73524.1"/>
    </source>
</evidence>
<dbReference type="STRING" id="500637.PROVRUST_04795"/>
<dbReference type="NCBIfam" id="TIGR00706">
    <property type="entry name" value="SppA_dom"/>
    <property type="match status" value="1"/>
</dbReference>
<dbReference type="Gene3D" id="3.90.226.10">
    <property type="entry name" value="2-enoyl-CoA Hydratase, Chain A, domain 1"/>
    <property type="match status" value="3"/>
</dbReference>
<dbReference type="PIRSF" id="PIRSF001217">
    <property type="entry name" value="Protease_4_SppA"/>
    <property type="match status" value="1"/>
</dbReference>
<dbReference type="InterPro" id="IPR029045">
    <property type="entry name" value="ClpP/crotonase-like_dom_sf"/>
</dbReference>
<evidence type="ECO:0000256" key="5">
    <source>
        <dbReference type="ARBA" id="ARBA00022825"/>
    </source>
</evidence>
<evidence type="ECO:0000256" key="6">
    <source>
        <dbReference type="ARBA" id="ARBA00023136"/>
    </source>
</evidence>
<dbReference type="PANTHER" id="PTHR33209">
    <property type="entry name" value="PROTEASE 4"/>
    <property type="match status" value="1"/>
</dbReference>
<dbReference type="InterPro" id="IPR004635">
    <property type="entry name" value="Pept_S49_SppA"/>
</dbReference>
<keyword evidence="3" id="KW-0645">Protease</keyword>
<evidence type="ECO:0000259" key="9">
    <source>
        <dbReference type="Pfam" id="PF01343"/>
    </source>
</evidence>
<dbReference type="GO" id="GO:0016020">
    <property type="term" value="C:membrane"/>
    <property type="evidence" value="ECO:0007669"/>
    <property type="project" value="UniProtKB-SubCell"/>
</dbReference>
<feature type="transmembrane region" description="Helical" evidence="8">
    <location>
        <begin position="43"/>
        <end position="63"/>
    </location>
</feature>
<dbReference type="CDD" id="cd07018">
    <property type="entry name" value="S49_SppA_67K_type"/>
    <property type="match status" value="1"/>
</dbReference>
<evidence type="ECO:0000256" key="1">
    <source>
        <dbReference type="ARBA" id="ARBA00004370"/>
    </source>
</evidence>
<dbReference type="NCBIfam" id="TIGR00705">
    <property type="entry name" value="SppA_67K"/>
    <property type="match status" value="1"/>
</dbReference>
<dbReference type="EMBL" id="ABXV02000011">
    <property type="protein sequence ID" value="EFB73524.1"/>
    <property type="molecule type" value="Genomic_DNA"/>
</dbReference>
<keyword evidence="8" id="KW-1133">Transmembrane helix</keyword>
<gene>
    <name evidence="10" type="primary">sppA</name>
    <name evidence="10" type="ORF">PROVRUST_04795</name>
</gene>
<dbReference type="GO" id="GO:0006465">
    <property type="term" value="P:signal peptide processing"/>
    <property type="evidence" value="ECO:0007669"/>
    <property type="project" value="InterPro"/>
</dbReference>
<feature type="domain" description="Peptidase S49" evidence="9">
    <location>
        <begin position="412"/>
        <end position="562"/>
    </location>
</feature>
<dbReference type="NCBIfam" id="NF008195">
    <property type="entry name" value="PRK10949.1"/>
    <property type="match status" value="1"/>
</dbReference>
<sequence length="635" mass="69788">MCHADDANYDEYPSTGDKMRQLWDIFATIFKFSWRAINFIRELIFNVIFFVLVFVVIGSYSLLQSEDKPEKNYFGALVVDLQGVVVDQVSSPDPFGRMSRELLGTSNNLMQENSLFDIVDTIRTAADDDRITGMVLRLDNLAGADQPSIAYIGKAIEQFKASGKPVYAVGDSYSQSQYYLASFADDVFIAPHGNVGVYGFSTNTLYYKSLLEKLKVSSHVFRVGTYKSAVEPMMRDNMSPEAREANLLWLNTLWDNYLKALADNRQTKPVQIFPGAEQLITQLRAVKGDSAQYALQQKLVDKIYTREQSEDILSKHFGWNKEDKTFNSISIYDYSSKIAETSNAAGNIAVIVVQGAIMDGPQTPGIAGGETIAAQIRDARLNDDIKAIVLRVNSPGGSVSASDLIRNELAAAKASGKPVVVSMGGMAASGGYWISTPADYIIASPSTLTGSIGIFGVINTFENSLESIGVYTDGVSTSPLADISLTKGISPEFADMMQITIENGYETFIGLVAKSRNKTPAEIDKIAQGRVWTGQDALNIGLVDKLGDFDDAVNKAAELAKVDSIELDWMQPELSFMDQLILELSNNVQVMMPDVLQSFLPPAVATDIRQQAQFFLKMNDPQNRYAFCLNCADIN</sequence>
<comment type="subcellular location">
    <subcellularLocation>
        <location evidence="1">Membrane</location>
    </subcellularLocation>
</comment>
<dbReference type="Pfam" id="PF01343">
    <property type="entry name" value="Peptidase_S49"/>
    <property type="match status" value="2"/>
</dbReference>
<dbReference type="InterPro" id="IPR002142">
    <property type="entry name" value="Peptidase_S49"/>
</dbReference>
<accession>D1NYH6</accession>
<evidence type="ECO:0000256" key="7">
    <source>
        <dbReference type="PIRSR" id="PIRSR001217-1"/>
    </source>
</evidence>
<comment type="similarity">
    <text evidence="2">Belongs to the peptidase S49 family.</text>
</comment>
<dbReference type="Gene3D" id="6.20.330.10">
    <property type="match status" value="1"/>
</dbReference>
<feature type="domain" description="Peptidase S49" evidence="9">
    <location>
        <begin position="159"/>
        <end position="307"/>
    </location>
</feature>
<evidence type="ECO:0000256" key="4">
    <source>
        <dbReference type="ARBA" id="ARBA00022801"/>
    </source>
</evidence>
<evidence type="ECO:0000313" key="11">
    <source>
        <dbReference type="Proteomes" id="UP000005512"/>
    </source>
</evidence>